<dbReference type="GO" id="GO:0005886">
    <property type="term" value="C:plasma membrane"/>
    <property type="evidence" value="ECO:0007669"/>
    <property type="project" value="InterPro"/>
</dbReference>
<feature type="transmembrane region" description="Helical" evidence="7">
    <location>
        <begin position="43"/>
        <end position="64"/>
    </location>
</feature>
<dbReference type="Proteomes" id="UP000264702">
    <property type="component" value="Unassembled WGS sequence"/>
</dbReference>
<evidence type="ECO:0000256" key="6">
    <source>
        <dbReference type="ARBA" id="ARBA00023136"/>
    </source>
</evidence>
<comment type="caution">
    <text evidence="8">The sequence shown here is derived from an EMBL/GenBank/DDBJ whole genome shotgun (WGS) entry which is preliminary data.</text>
</comment>
<feature type="transmembrane region" description="Helical" evidence="7">
    <location>
        <begin position="106"/>
        <end position="125"/>
    </location>
</feature>
<reference evidence="8 9" key="1">
    <citation type="submission" date="2018-08" db="EMBL/GenBank/DDBJ databases">
        <title>Acidipila sp. 4G-K13, an acidobacterium isolated from forest soil.</title>
        <authorList>
            <person name="Gao Z.-H."/>
            <person name="Qiu L.-H."/>
        </authorList>
    </citation>
    <scope>NUCLEOTIDE SEQUENCE [LARGE SCALE GENOMIC DNA]</scope>
    <source>
        <strain evidence="8 9">4G-K13</strain>
    </source>
</reference>
<evidence type="ECO:0000256" key="4">
    <source>
        <dbReference type="ARBA" id="ARBA00022692"/>
    </source>
</evidence>
<evidence type="ECO:0000256" key="5">
    <source>
        <dbReference type="ARBA" id="ARBA00022989"/>
    </source>
</evidence>
<organism evidence="8 9">
    <name type="scientific">Paracidobacterium acidisoli</name>
    <dbReference type="NCBI Taxonomy" id="2303751"/>
    <lineage>
        <taxon>Bacteria</taxon>
        <taxon>Pseudomonadati</taxon>
        <taxon>Acidobacteriota</taxon>
        <taxon>Terriglobia</taxon>
        <taxon>Terriglobales</taxon>
        <taxon>Acidobacteriaceae</taxon>
        <taxon>Paracidobacterium</taxon>
    </lineage>
</organism>
<name>A0A372IS99_9BACT</name>
<evidence type="ECO:0000256" key="3">
    <source>
        <dbReference type="ARBA" id="ARBA00022679"/>
    </source>
</evidence>
<dbReference type="PANTHER" id="PTHR30589">
    <property type="entry name" value="PROLIPOPROTEIN DIACYLGLYCERYL TRANSFERASE"/>
    <property type="match status" value="1"/>
</dbReference>
<dbReference type="AlphaFoldDB" id="A0A372IS99"/>
<evidence type="ECO:0000256" key="7">
    <source>
        <dbReference type="SAM" id="Phobius"/>
    </source>
</evidence>
<keyword evidence="9" id="KW-1185">Reference proteome</keyword>
<dbReference type="PANTHER" id="PTHR30589:SF0">
    <property type="entry name" value="PHOSPHATIDYLGLYCEROL--PROLIPOPROTEIN DIACYLGLYCERYL TRANSFERASE"/>
    <property type="match status" value="1"/>
</dbReference>
<feature type="transmembrane region" description="Helical" evidence="7">
    <location>
        <begin position="12"/>
        <end position="31"/>
    </location>
</feature>
<dbReference type="GO" id="GO:0008961">
    <property type="term" value="F:phosphatidylglycerol-prolipoprotein diacylglyceryl transferase activity"/>
    <property type="evidence" value="ECO:0007669"/>
    <property type="project" value="InterPro"/>
</dbReference>
<proteinExistence type="inferred from homology"/>
<feature type="transmembrane region" description="Helical" evidence="7">
    <location>
        <begin position="84"/>
        <end position="99"/>
    </location>
</feature>
<feature type="transmembrane region" description="Helical" evidence="7">
    <location>
        <begin position="227"/>
        <end position="245"/>
    </location>
</feature>
<evidence type="ECO:0000256" key="2">
    <source>
        <dbReference type="ARBA" id="ARBA00022475"/>
    </source>
</evidence>
<evidence type="ECO:0000256" key="1">
    <source>
        <dbReference type="ARBA" id="ARBA00007150"/>
    </source>
</evidence>
<feature type="transmembrane region" description="Helical" evidence="7">
    <location>
        <begin position="166"/>
        <end position="182"/>
    </location>
</feature>
<accession>A0A372IS99</accession>
<keyword evidence="2" id="KW-1003">Cell membrane</keyword>
<dbReference type="RefSeq" id="WP_117298534.1">
    <property type="nucleotide sequence ID" value="NZ_QVQT02000002.1"/>
</dbReference>
<evidence type="ECO:0000313" key="9">
    <source>
        <dbReference type="Proteomes" id="UP000264702"/>
    </source>
</evidence>
<dbReference type="Pfam" id="PF01790">
    <property type="entry name" value="LGT"/>
    <property type="match status" value="1"/>
</dbReference>
<comment type="similarity">
    <text evidence="1">Belongs to the Lgt family.</text>
</comment>
<dbReference type="GO" id="GO:0042158">
    <property type="term" value="P:lipoprotein biosynthetic process"/>
    <property type="evidence" value="ECO:0007669"/>
    <property type="project" value="InterPro"/>
</dbReference>
<sequence length="264" mass="28553">MYPFIHLGRFSLGTFGIMLWLAAVCACWVLHRNFRRWKIEADAISIVAVATVMGVIGSKLWHVLETPHALMLHPADLLFDRAGFAWYGGLIASILTLMWQGRVYKVGSLAMLDLSASAAAVGYGVGRLGCLVSGDGDYGIPTKLPWGMGFPHGLVPTPPGVRVHPTPIYELIAALVIAWVLWRRGRPEVARPLGEMTGEYLIYTGIARFLVEFVRINPKLYWGMSNAQMASIGAVIVGAGLVMWAKSKALPVLPGKAKATAAAG</sequence>
<protein>
    <submittedName>
        <fullName evidence="8">Prolipoprotein diacylglyceryl transferase</fullName>
    </submittedName>
</protein>
<dbReference type="OrthoDB" id="871140at2"/>
<dbReference type="InterPro" id="IPR001640">
    <property type="entry name" value="Lgt"/>
</dbReference>
<keyword evidence="8" id="KW-0449">Lipoprotein</keyword>
<gene>
    <name evidence="8" type="ORF">D0Y96_06640</name>
</gene>
<evidence type="ECO:0000313" key="8">
    <source>
        <dbReference type="EMBL" id="RFU17786.1"/>
    </source>
</evidence>
<keyword evidence="5 7" id="KW-1133">Transmembrane helix</keyword>
<dbReference type="EMBL" id="QVQT01000002">
    <property type="protein sequence ID" value="RFU17786.1"/>
    <property type="molecule type" value="Genomic_DNA"/>
</dbReference>
<keyword evidence="6 7" id="KW-0472">Membrane</keyword>
<keyword evidence="4 7" id="KW-0812">Transmembrane</keyword>
<keyword evidence="3 8" id="KW-0808">Transferase</keyword>